<reference evidence="2" key="1">
    <citation type="journal article" date="2019" name="Int. J. Syst. Evol. Microbiol.">
        <title>The Global Catalogue of Microorganisms (GCM) 10K type strain sequencing project: providing services to taxonomists for standard genome sequencing and annotation.</title>
        <authorList>
            <consortium name="The Broad Institute Genomics Platform"/>
            <consortium name="The Broad Institute Genome Sequencing Center for Infectious Disease"/>
            <person name="Wu L."/>
            <person name="Ma J."/>
        </authorList>
    </citation>
    <scope>NUCLEOTIDE SEQUENCE [LARGE SCALE GENOMIC DNA]</scope>
    <source>
        <strain evidence="2">KCTC 42255</strain>
    </source>
</reference>
<organism evidence="1 2">
    <name type="scientific">Mesonia sediminis</name>
    <dbReference type="NCBI Taxonomy" id="1703946"/>
    <lineage>
        <taxon>Bacteria</taxon>
        <taxon>Pseudomonadati</taxon>
        <taxon>Bacteroidota</taxon>
        <taxon>Flavobacteriia</taxon>
        <taxon>Flavobacteriales</taxon>
        <taxon>Flavobacteriaceae</taxon>
        <taxon>Mesonia</taxon>
    </lineage>
</organism>
<protein>
    <submittedName>
        <fullName evidence="1">Uncharacterized protein</fullName>
    </submittedName>
</protein>
<dbReference type="Proteomes" id="UP001597357">
    <property type="component" value="Unassembled WGS sequence"/>
</dbReference>
<evidence type="ECO:0000313" key="1">
    <source>
        <dbReference type="EMBL" id="MFD2698462.1"/>
    </source>
</evidence>
<sequence>MFHILNNINATLDNVSFTNQVVKDGEYKNNTSVKWREKSLFNIDYPYAKVNDTSYIYNAEEINSFTQQDSLKKYIPPKELGKYKIEITSDTLIANELFFEVMTDLNILKKIKD</sequence>
<comment type="caution">
    <text evidence="1">The sequence shown here is derived from an EMBL/GenBank/DDBJ whole genome shotgun (WGS) entry which is preliminary data.</text>
</comment>
<accession>A0ABW5SH38</accession>
<dbReference type="RefSeq" id="WP_379048058.1">
    <property type="nucleotide sequence ID" value="NZ_JBHULZ010000041.1"/>
</dbReference>
<keyword evidence="2" id="KW-1185">Reference proteome</keyword>
<name>A0ABW5SH38_9FLAO</name>
<evidence type="ECO:0000313" key="2">
    <source>
        <dbReference type="Proteomes" id="UP001597357"/>
    </source>
</evidence>
<proteinExistence type="predicted"/>
<dbReference type="EMBL" id="JBHULZ010000041">
    <property type="protein sequence ID" value="MFD2698462.1"/>
    <property type="molecule type" value="Genomic_DNA"/>
</dbReference>
<gene>
    <name evidence="1" type="ORF">ACFSQ0_10695</name>
</gene>